<evidence type="ECO:0000256" key="2">
    <source>
        <dbReference type="ARBA" id="ARBA00023242"/>
    </source>
</evidence>
<dbReference type="PANTHER" id="PTHR48033">
    <property type="entry name" value="RNA-BINDING (RRM/RBD/RNP MOTIFS) FAMILY PROTEIN"/>
    <property type="match status" value="1"/>
</dbReference>
<keyword evidence="2" id="KW-0539">Nucleus</keyword>
<dbReference type="InterPro" id="IPR012677">
    <property type="entry name" value="Nucleotide-bd_a/b_plait_sf"/>
</dbReference>
<proteinExistence type="predicted"/>
<evidence type="ECO:0000256" key="1">
    <source>
        <dbReference type="ARBA" id="ARBA00004123"/>
    </source>
</evidence>
<dbReference type="AlphaFoldDB" id="A5ASX5"/>
<accession>A5ASX5</accession>
<gene>
    <name evidence="5" type="ORF">VITISV_033546</name>
</gene>
<organism evidence="5">
    <name type="scientific">Vitis vinifera</name>
    <name type="common">Grape</name>
    <dbReference type="NCBI Taxonomy" id="29760"/>
    <lineage>
        <taxon>Eukaryota</taxon>
        <taxon>Viridiplantae</taxon>
        <taxon>Streptophyta</taxon>
        <taxon>Embryophyta</taxon>
        <taxon>Tracheophyta</taxon>
        <taxon>Spermatophyta</taxon>
        <taxon>Magnoliopsida</taxon>
        <taxon>eudicotyledons</taxon>
        <taxon>Gunneridae</taxon>
        <taxon>Pentapetalae</taxon>
        <taxon>rosids</taxon>
        <taxon>Vitales</taxon>
        <taxon>Vitaceae</taxon>
        <taxon>Viteae</taxon>
        <taxon>Vitis</taxon>
    </lineage>
</organism>
<dbReference type="Gene3D" id="3.30.70.330">
    <property type="match status" value="2"/>
</dbReference>
<name>A5ASX5_VITVI</name>
<dbReference type="SUPFAM" id="SSF54928">
    <property type="entry name" value="RNA-binding domain, RBD"/>
    <property type="match status" value="2"/>
</dbReference>
<dbReference type="InterPro" id="IPR035979">
    <property type="entry name" value="RBD_domain_sf"/>
</dbReference>
<dbReference type="EMBL" id="AM434354">
    <property type="protein sequence ID" value="CAN67089.1"/>
    <property type="molecule type" value="Genomic_DNA"/>
</dbReference>
<dbReference type="Pfam" id="PF00076">
    <property type="entry name" value="RRM_1"/>
    <property type="match status" value="2"/>
</dbReference>
<evidence type="ECO:0000259" key="4">
    <source>
        <dbReference type="PROSITE" id="PS50102"/>
    </source>
</evidence>
<sequence>MMDRHTGRPRGFGFITFADPAVADKVLEEDHVIDGRAVEVKKTVPREGMEVRGVSKTRKIFVGGIPSSLTEDELKDYFSSYGAIVENQIMLDHVTGRSRGFGFVTFVSEDAVERLFSEGKTHELGGKLVTLRGTLMNENALISQS</sequence>
<keyword evidence="3" id="KW-0694">RNA-binding</keyword>
<feature type="domain" description="RRM" evidence="4">
    <location>
        <begin position="58"/>
        <end position="145"/>
    </location>
</feature>
<dbReference type="GO" id="GO:0005634">
    <property type="term" value="C:nucleus"/>
    <property type="evidence" value="ECO:0007669"/>
    <property type="project" value="UniProtKB-SubCell"/>
</dbReference>
<dbReference type="ExpressionAtlas" id="A5ASX5">
    <property type="expression patterns" value="baseline and differential"/>
</dbReference>
<dbReference type="PANTHER" id="PTHR48033:SF10">
    <property type="entry name" value="RNA-BINDING PROTEIN SQUID"/>
    <property type="match status" value="1"/>
</dbReference>
<comment type="subcellular location">
    <subcellularLocation>
        <location evidence="1">Nucleus</location>
    </subcellularLocation>
</comment>
<feature type="domain" description="RRM" evidence="4">
    <location>
        <begin position="1"/>
        <end position="45"/>
    </location>
</feature>
<dbReference type="PROSITE" id="PS50102">
    <property type="entry name" value="RRM"/>
    <property type="match status" value="2"/>
</dbReference>
<dbReference type="InterPro" id="IPR000504">
    <property type="entry name" value="RRM_dom"/>
</dbReference>
<evidence type="ECO:0000256" key="3">
    <source>
        <dbReference type="PROSITE-ProRule" id="PRU00176"/>
    </source>
</evidence>
<protein>
    <recommendedName>
        <fullName evidence="4">RRM domain-containing protein</fullName>
    </recommendedName>
</protein>
<dbReference type="SMART" id="SM00360">
    <property type="entry name" value="RRM"/>
    <property type="match status" value="1"/>
</dbReference>
<evidence type="ECO:0000313" key="5">
    <source>
        <dbReference type="EMBL" id="CAN67089.1"/>
    </source>
</evidence>
<dbReference type="GO" id="GO:0003723">
    <property type="term" value="F:RNA binding"/>
    <property type="evidence" value="ECO:0007669"/>
    <property type="project" value="UniProtKB-UniRule"/>
</dbReference>
<reference evidence="5" key="1">
    <citation type="journal article" date="2007" name="PLoS ONE">
        <title>The first genome sequence of an elite grapevine cultivar (Pinot noir Vitis vinifera L.): coping with a highly heterozygous genome.</title>
        <authorList>
            <person name="Velasco R."/>
            <person name="Zharkikh A."/>
            <person name="Troggio M."/>
            <person name="Cartwright D.A."/>
            <person name="Cestaro A."/>
            <person name="Pruss D."/>
            <person name="Pindo M."/>
            <person name="FitzGerald L.M."/>
            <person name="Vezzulli S."/>
            <person name="Reid J."/>
            <person name="Malacarne G."/>
            <person name="Iliev D."/>
            <person name="Coppola G."/>
            <person name="Wardell B."/>
            <person name="Micheletti D."/>
            <person name="Macalma T."/>
            <person name="Facci M."/>
            <person name="Mitchell J.T."/>
            <person name="Perazzolli M."/>
            <person name="Eldredge G."/>
            <person name="Gatto P."/>
            <person name="Oyzerski R."/>
            <person name="Moretto M."/>
            <person name="Gutin N."/>
            <person name="Stefanini M."/>
            <person name="Chen Y."/>
            <person name="Segala C."/>
            <person name="Davenport C."/>
            <person name="Dematte L."/>
            <person name="Mraz A."/>
            <person name="Battilana J."/>
            <person name="Stormo K."/>
            <person name="Costa F."/>
            <person name="Tao Q."/>
            <person name="Si-Ammour A."/>
            <person name="Harkins T."/>
            <person name="Lackey A."/>
            <person name="Perbost C."/>
            <person name="Taillon B."/>
            <person name="Stella A."/>
            <person name="Solovyev V."/>
            <person name="Fawcett J.A."/>
            <person name="Sterck L."/>
            <person name="Vandepoele K."/>
            <person name="Grando S.M."/>
            <person name="Toppo S."/>
            <person name="Moser C."/>
            <person name="Lanchbury J."/>
            <person name="Bogden R."/>
            <person name="Skolnick M."/>
            <person name="Sgaramella V."/>
            <person name="Bhatnagar S.K."/>
            <person name="Fontana P."/>
            <person name="Gutin A."/>
            <person name="Van de Peer Y."/>
            <person name="Salamini F."/>
            <person name="Viola R."/>
        </authorList>
    </citation>
    <scope>NUCLEOTIDE SEQUENCE</scope>
</reference>